<feature type="compositionally biased region" description="Polar residues" evidence="8">
    <location>
        <begin position="92"/>
        <end position="124"/>
    </location>
</feature>
<evidence type="ECO:0000313" key="9">
    <source>
        <dbReference type="EMBL" id="KAF2652830.1"/>
    </source>
</evidence>
<dbReference type="EMBL" id="MU004393">
    <property type="protein sequence ID" value="KAF2652830.1"/>
    <property type="molecule type" value="Genomic_DNA"/>
</dbReference>
<proteinExistence type="inferred from homology"/>
<keyword evidence="3" id="KW-0132">Cell division</keyword>
<dbReference type="Proteomes" id="UP000799324">
    <property type="component" value="Unassembled WGS sequence"/>
</dbReference>
<dbReference type="GO" id="GO:0005634">
    <property type="term" value="C:nucleus"/>
    <property type="evidence" value="ECO:0007669"/>
    <property type="project" value="UniProtKB-SubCell"/>
</dbReference>
<feature type="compositionally biased region" description="Pro residues" evidence="8">
    <location>
        <begin position="1"/>
        <end position="11"/>
    </location>
</feature>
<organism evidence="9 10">
    <name type="scientific">Lophiostoma macrostomum CBS 122681</name>
    <dbReference type="NCBI Taxonomy" id="1314788"/>
    <lineage>
        <taxon>Eukaryota</taxon>
        <taxon>Fungi</taxon>
        <taxon>Dikarya</taxon>
        <taxon>Ascomycota</taxon>
        <taxon>Pezizomycotina</taxon>
        <taxon>Dothideomycetes</taxon>
        <taxon>Pleosporomycetidae</taxon>
        <taxon>Pleosporales</taxon>
        <taxon>Lophiostomataceae</taxon>
        <taxon>Lophiostoma</taxon>
    </lineage>
</organism>
<keyword evidence="7" id="KW-0131">Cell cycle</keyword>
<evidence type="ECO:0000256" key="3">
    <source>
        <dbReference type="ARBA" id="ARBA00022618"/>
    </source>
</evidence>
<dbReference type="GO" id="GO:0051301">
    <property type="term" value="P:cell division"/>
    <property type="evidence" value="ECO:0007669"/>
    <property type="project" value="UniProtKB-KW"/>
</dbReference>
<evidence type="ECO:0000256" key="6">
    <source>
        <dbReference type="ARBA" id="ARBA00023242"/>
    </source>
</evidence>
<evidence type="ECO:0000256" key="5">
    <source>
        <dbReference type="ARBA" id="ARBA00022829"/>
    </source>
</evidence>
<keyword evidence="6" id="KW-0539">Nucleus</keyword>
<evidence type="ECO:0008006" key="11">
    <source>
        <dbReference type="Google" id="ProtNLM"/>
    </source>
</evidence>
<comment type="subcellular location">
    <subcellularLocation>
        <location evidence="1">Nucleus</location>
    </subcellularLocation>
</comment>
<evidence type="ECO:0000256" key="4">
    <source>
        <dbReference type="ARBA" id="ARBA00022776"/>
    </source>
</evidence>
<name>A0A6A6SZ56_9PLEO</name>
<evidence type="ECO:0000313" key="10">
    <source>
        <dbReference type="Proteomes" id="UP000799324"/>
    </source>
</evidence>
<dbReference type="GO" id="GO:0007064">
    <property type="term" value="P:mitotic sister chromatid cohesion"/>
    <property type="evidence" value="ECO:0007669"/>
    <property type="project" value="InterPro"/>
</dbReference>
<evidence type="ECO:0000256" key="2">
    <source>
        <dbReference type="ARBA" id="ARBA00008585"/>
    </source>
</evidence>
<feature type="compositionally biased region" description="Low complexity" evidence="8">
    <location>
        <begin position="135"/>
        <end position="145"/>
    </location>
</feature>
<dbReference type="GO" id="GO:0007059">
    <property type="term" value="P:chromosome segregation"/>
    <property type="evidence" value="ECO:0007669"/>
    <property type="project" value="UniProtKB-KW"/>
</dbReference>
<reference evidence="9" key="1">
    <citation type="journal article" date="2020" name="Stud. Mycol.">
        <title>101 Dothideomycetes genomes: a test case for predicting lifestyles and emergence of pathogens.</title>
        <authorList>
            <person name="Haridas S."/>
            <person name="Albert R."/>
            <person name="Binder M."/>
            <person name="Bloem J."/>
            <person name="Labutti K."/>
            <person name="Salamov A."/>
            <person name="Andreopoulos B."/>
            <person name="Baker S."/>
            <person name="Barry K."/>
            <person name="Bills G."/>
            <person name="Bluhm B."/>
            <person name="Cannon C."/>
            <person name="Castanera R."/>
            <person name="Culley D."/>
            <person name="Daum C."/>
            <person name="Ezra D."/>
            <person name="Gonzalez J."/>
            <person name="Henrissat B."/>
            <person name="Kuo A."/>
            <person name="Liang C."/>
            <person name="Lipzen A."/>
            <person name="Lutzoni F."/>
            <person name="Magnuson J."/>
            <person name="Mondo S."/>
            <person name="Nolan M."/>
            <person name="Ohm R."/>
            <person name="Pangilinan J."/>
            <person name="Park H.-J."/>
            <person name="Ramirez L."/>
            <person name="Alfaro M."/>
            <person name="Sun H."/>
            <person name="Tritt A."/>
            <person name="Yoshinaga Y."/>
            <person name="Zwiers L.-H."/>
            <person name="Turgeon B."/>
            <person name="Goodwin S."/>
            <person name="Spatafora J."/>
            <person name="Crous P."/>
            <person name="Grigoriev I."/>
        </authorList>
    </citation>
    <scope>NUCLEOTIDE SEQUENCE</scope>
    <source>
        <strain evidence="9">CBS 122681</strain>
    </source>
</reference>
<feature type="compositionally biased region" description="Polar residues" evidence="8">
    <location>
        <begin position="146"/>
        <end position="160"/>
    </location>
</feature>
<feature type="compositionally biased region" description="Low complexity" evidence="8">
    <location>
        <begin position="79"/>
        <end position="88"/>
    </location>
</feature>
<dbReference type="InterPro" id="IPR019440">
    <property type="entry name" value="MAU2"/>
</dbReference>
<keyword evidence="10" id="KW-1185">Reference proteome</keyword>
<feature type="region of interest" description="Disordered" evidence="8">
    <location>
        <begin position="1"/>
        <end position="236"/>
    </location>
</feature>
<evidence type="ECO:0000256" key="8">
    <source>
        <dbReference type="SAM" id="MobiDB-lite"/>
    </source>
</evidence>
<dbReference type="PANTHER" id="PTHR21394">
    <property type="entry name" value="MAU2 CHROMATID COHESION FACTOR HOMOLOG"/>
    <property type="match status" value="1"/>
</dbReference>
<gene>
    <name evidence="9" type="ORF">K491DRAFT_604160</name>
</gene>
<evidence type="ECO:0000256" key="7">
    <source>
        <dbReference type="ARBA" id="ARBA00023306"/>
    </source>
</evidence>
<dbReference type="AlphaFoldDB" id="A0A6A6SZ56"/>
<sequence>MDPRYQWPPPGYANGQYAPPPQPNSYQANGYPVQYQQQPMHPQYQQYPQSQPSQGPPRVMVPPRPSQQYPPAQNGMGAPPRQVQPQVVIPARNQNMSPMAQMQNPRIRQVQVPAQRNSQMQRSASDAARRDTMPAQHRQAQAQAQTPTPKTVHRSQSFQENPPRPQQRTPQQTVSNQTQHRTPLQPQSTPNQRTPSSQHPPNQHQSPRLPQTPSSQSRSHPQVVIKSKQQQSPPKSLPTDLTVLLLHAADEYINAAHAMGSIAALAQKNADLAQYHKLMSTGLGCMEAILRRYNQGPRDEAKLRLRYASLLVEETENDIEIEEVLSKGIALCSRNRLLDLKYSMQHLQARFQFKSNHRAALKSLDGPIQEAETFQHVVWVYAFRFLKVSLALQVPGRPESASALQQLHAIVHQSEKRGDRAIFVTASALEAMIHLRTPGLDHLEQAQRAIASARSYQLQASTKELGQVAALIDCVDIACSLQQGKPDRQKMEAMQQKADKEPGPDNGVFSVLIEKSFGGNLTLYTGGIFTKAQDGRDELVFSWLPRNDFKMLAYYLSGMTTIAHDASRGVTYIKEGYKVTQQSLHHQTPFPTSISTSIRHRTWVATLHWQFVFTLGLLACRSEELPLAKDSLMTLRKRLNHAPFKNGSIFALMLSYLSGVIDQSKGSFDTALATYAQDQFTLPNSGSHADFKTDIAILATMNRILVVRNPAHPEHYLMGVLFSQLEPVCANHPNRFIEVAFSLVRAITTTDNSINRHKTLIHNALSAAQKLNSHQLMTMCLCYMSSRFFADTVGEQTLKSVRAARSIAKQNKSVLWIAVAYGLCINTLYRNGMLDQARECQQSLREVWNKLPLAMQAGMQNGGGGGAGFVGGSGSGDVMMG</sequence>
<protein>
    <recommendedName>
        <fullName evidence="11">Cohesin loading factor-domain-containing protein</fullName>
    </recommendedName>
</protein>
<dbReference type="Pfam" id="PF10345">
    <property type="entry name" value="Cohesin_load"/>
    <property type="match status" value="1"/>
</dbReference>
<feature type="compositionally biased region" description="Polar residues" evidence="8">
    <location>
        <begin position="174"/>
        <end position="220"/>
    </location>
</feature>
<keyword evidence="5" id="KW-0159">Chromosome partition</keyword>
<evidence type="ECO:0000256" key="1">
    <source>
        <dbReference type="ARBA" id="ARBA00004123"/>
    </source>
</evidence>
<accession>A0A6A6SZ56</accession>
<keyword evidence="4" id="KW-0498">Mitosis</keyword>
<dbReference type="OrthoDB" id="5565328at2759"/>
<feature type="compositionally biased region" description="Low complexity" evidence="8">
    <location>
        <begin position="31"/>
        <end position="57"/>
    </location>
</feature>
<comment type="similarity">
    <text evidence="2">Belongs to the SCC4/mau-2 family.</text>
</comment>